<organism evidence="7 9">
    <name type="scientific">Spinacia oleracea</name>
    <name type="common">Spinach</name>
    <dbReference type="NCBI Taxonomy" id="3562"/>
    <lineage>
        <taxon>Eukaryota</taxon>
        <taxon>Viridiplantae</taxon>
        <taxon>Streptophyta</taxon>
        <taxon>Embryophyta</taxon>
        <taxon>Tracheophyta</taxon>
        <taxon>Spermatophyta</taxon>
        <taxon>Magnoliopsida</taxon>
        <taxon>eudicotyledons</taxon>
        <taxon>Gunneridae</taxon>
        <taxon>Pentapetalae</taxon>
        <taxon>Caryophyllales</taxon>
        <taxon>Chenopodiaceae</taxon>
        <taxon>Chenopodioideae</taxon>
        <taxon>Anserineae</taxon>
        <taxon>Spinacia</taxon>
    </lineage>
</organism>
<dbReference type="PANTHER" id="PTHR14456:SF2">
    <property type="entry name" value="INOSITOL-PENTAKISPHOSPHATE 2-KINASE"/>
    <property type="match status" value="1"/>
</dbReference>
<dbReference type="GO" id="GO:0005634">
    <property type="term" value="C:nucleus"/>
    <property type="evidence" value="ECO:0000318"/>
    <property type="project" value="GO_Central"/>
</dbReference>
<dbReference type="InterPro" id="IPR009286">
    <property type="entry name" value="Ins_P5_2-kin"/>
</dbReference>
<dbReference type="RefSeq" id="XP_021856271.1">
    <property type="nucleotide sequence ID" value="XM_022000579.1"/>
</dbReference>
<keyword evidence="4 6" id="KW-0418">Kinase</keyword>
<evidence type="ECO:0000313" key="9">
    <source>
        <dbReference type="RefSeq" id="XP_021856278.1"/>
    </source>
</evidence>
<evidence type="ECO:0000313" key="7">
    <source>
        <dbReference type="Proteomes" id="UP000813463"/>
    </source>
</evidence>
<comment type="domain">
    <text evidence="6">The EXKPK motif is conserved in inositol-pentakisphosphate 2-kinases of both family 1 and 2.</text>
</comment>
<evidence type="ECO:0000313" key="10">
    <source>
        <dbReference type="RefSeq" id="XP_021856283.1"/>
    </source>
</evidence>
<evidence type="ECO:0000256" key="4">
    <source>
        <dbReference type="ARBA" id="ARBA00022777"/>
    </source>
</evidence>
<comment type="catalytic activity">
    <reaction evidence="6">
        <text>1D-myo-inositol 1,3,4,5,6-pentakisphosphate + ATP = 1D-myo-inositol hexakisphosphate + ADP + H(+)</text>
        <dbReference type="Rhea" id="RHEA:20313"/>
        <dbReference type="ChEBI" id="CHEBI:15378"/>
        <dbReference type="ChEBI" id="CHEBI:30616"/>
        <dbReference type="ChEBI" id="CHEBI:57733"/>
        <dbReference type="ChEBI" id="CHEBI:58130"/>
        <dbReference type="ChEBI" id="CHEBI:456216"/>
        <dbReference type="EC" id="2.7.1.158"/>
    </reaction>
</comment>
<keyword evidence="5 6" id="KW-0067">ATP-binding</keyword>
<evidence type="ECO:0000256" key="5">
    <source>
        <dbReference type="ARBA" id="ARBA00022840"/>
    </source>
</evidence>
<evidence type="ECO:0000256" key="3">
    <source>
        <dbReference type="ARBA" id="ARBA00022741"/>
    </source>
</evidence>
<keyword evidence="3 6" id="KW-0547">Nucleotide-binding</keyword>
<keyword evidence="7" id="KW-1185">Reference proteome</keyword>
<gene>
    <name evidence="8 9 10 11" type="primary">LOC110795560</name>
</gene>
<reference evidence="7" key="1">
    <citation type="journal article" date="2021" name="Nat. Commun.">
        <title>Genomic analyses provide insights into spinach domestication and the genetic basis of agronomic traits.</title>
        <authorList>
            <person name="Cai X."/>
            <person name="Sun X."/>
            <person name="Xu C."/>
            <person name="Sun H."/>
            <person name="Wang X."/>
            <person name="Ge C."/>
            <person name="Zhang Z."/>
            <person name="Wang Q."/>
            <person name="Fei Z."/>
            <person name="Jiao C."/>
            <person name="Wang Q."/>
        </authorList>
    </citation>
    <scope>NUCLEOTIDE SEQUENCE [LARGE SCALE GENOMIC DNA]</scope>
    <source>
        <strain evidence="7">cv. Varoflay</strain>
    </source>
</reference>
<dbReference type="RefSeq" id="XP_021856283.1">
    <property type="nucleotide sequence ID" value="XM_022000591.1"/>
</dbReference>
<dbReference type="PANTHER" id="PTHR14456">
    <property type="entry name" value="INOSITOL POLYPHOSPHATE KINASE 1"/>
    <property type="match status" value="1"/>
</dbReference>
<sequence>MDFILEEKDASDWSYRGEGAVNLVLAYTGSSPAFSGKIIRVQKVVRNGSIEETERSALSKHECILWKDAGSIVTSPNREIAEQMYVQCVMIPLLGSEFVDPGVRILVSRGFLESVERNTLSQRPGWRVNAAKVDCYADSVMLMSDHSVFPQGISEGAPCISVEIKPKCGFLPSSSFITDENTIKKNVTRFKMHQVLKLQQLKVAVSYRLTYSFSKEILSFNQLIQQLSEYDPLDLFSGSKDQIHEALKALIATPQNNLRVFLNGSLIYGDLGGMKFVEIEAFEDHLKSFIHEENGMHTRRFVHLVGEAILKLGVLDRLLEVQKLDKIDIEGAIHAYYDIVSQPCKLCRNSGENQQFGKYSSLHSIPVDESLKIVRDYLIAATAKDCSLMISFRPREDDHPESHYRTIYLDSTKQRFDVKAFFIDLDMKPLNKMEVYYELDQKIVNCYKQKLKLERGAANKGTIEGYEAGN</sequence>
<dbReference type="SMR" id="A0A9R0IWJ2"/>
<dbReference type="RefSeq" id="XP_021856278.1">
    <property type="nucleotide sequence ID" value="XM_022000586.1"/>
</dbReference>
<protein>
    <recommendedName>
        <fullName evidence="1 6">Inositol-pentakisphosphate 2-kinase</fullName>
        <ecNumber evidence="1 6">2.7.1.158</ecNumber>
    </recommendedName>
</protein>
<comment type="function">
    <text evidence="6">Phosphorylates Ins(1,3,4,5,6)P5 at position 2 to form Ins(1,2,3,4,5,6)P6 (InsP6 or phytate).</text>
</comment>
<dbReference type="OrthoDB" id="272370at2759"/>
<keyword evidence="2 6" id="KW-0808">Transferase</keyword>
<accession>A0A9R0IWJ2</accession>
<dbReference type="Pfam" id="PF06090">
    <property type="entry name" value="Ins_P5_2-kin"/>
    <property type="match status" value="1"/>
</dbReference>
<dbReference type="AlphaFoldDB" id="A0A9R0IWJ2"/>
<evidence type="ECO:0000313" key="8">
    <source>
        <dbReference type="RefSeq" id="XP_021856271.1"/>
    </source>
</evidence>
<evidence type="ECO:0000256" key="1">
    <source>
        <dbReference type="ARBA" id="ARBA00012023"/>
    </source>
</evidence>
<dbReference type="GO" id="GO:0035299">
    <property type="term" value="F:inositol-1,3,4,5,6-pentakisphosphate 2-kinase activity"/>
    <property type="evidence" value="ECO:0000318"/>
    <property type="project" value="GO_Central"/>
</dbReference>
<reference evidence="8 9" key="2">
    <citation type="submission" date="2025-04" db="UniProtKB">
        <authorList>
            <consortium name="RefSeq"/>
        </authorList>
    </citation>
    <scope>IDENTIFICATION</scope>
</reference>
<dbReference type="RefSeq" id="XP_021856286.1">
    <property type="nucleotide sequence ID" value="XM_022000594.1"/>
</dbReference>
<evidence type="ECO:0000313" key="11">
    <source>
        <dbReference type="RefSeq" id="XP_021856286.1"/>
    </source>
</evidence>
<dbReference type="Proteomes" id="UP000813463">
    <property type="component" value="Chromosome 6"/>
</dbReference>
<proteinExistence type="predicted"/>
<dbReference type="GO" id="GO:0032958">
    <property type="term" value="P:inositol phosphate biosynthetic process"/>
    <property type="evidence" value="ECO:0000318"/>
    <property type="project" value="GO_Central"/>
</dbReference>
<dbReference type="InterPro" id="IPR043001">
    <property type="entry name" value="IP5_2-K_N_lobe"/>
</dbReference>
<evidence type="ECO:0000256" key="2">
    <source>
        <dbReference type="ARBA" id="ARBA00022679"/>
    </source>
</evidence>
<dbReference type="GeneID" id="110795560"/>
<dbReference type="Gene3D" id="3.30.200.110">
    <property type="entry name" value="Inositol-pentakisphosphate 2-kinase, N-lobe"/>
    <property type="match status" value="1"/>
</dbReference>
<dbReference type="GO" id="GO:0005524">
    <property type="term" value="F:ATP binding"/>
    <property type="evidence" value="ECO:0007669"/>
    <property type="project" value="UniProtKB-KW"/>
</dbReference>
<dbReference type="KEGG" id="soe:110795560"/>
<dbReference type="EC" id="2.7.1.158" evidence="1 6"/>
<evidence type="ECO:0000256" key="6">
    <source>
        <dbReference type="RuleBase" id="RU364126"/>
    </source>
</evidence>
<name>A0A9R0IWJ2_SPIOL</name>